<sequence>MVSSRRSPTKVDQSVTASSRELIFERPWTAAGIWAATLGGWLVLLWGATNMDSPAAQLAMPTGEWSTANWFAVFVMWAVMMAAMMLPSAAPMAMCFSALNRRRGDGARTFFFVAAYLALWGAFSGAATAAQWALQSAGWISPMIVSMSPVFSAALLLIAGVFQFSPIKLACLRACRSPLGFLMNDWSDGLLGAWRMGMRHGLYCIGCCWGLMALLFVGGAMNLLWVVALAALVAIEKLAPKGELVARLLGVVMIGAGVVSWTRPLLA</sequence>
<comment type="caution">
    <text evidence="2">The sequence shown here is derived from an EMBL/GenBank/DDBJ whole genome shotgun (WGS) entry which is preliminary data.</text>
</comment>
<dbReference type="InterPro" id="IPR018688">
    <property type="entry name" value="PpoB2-like"/>
</dbReference>
<keyword evidence="3" id="KW-1185">Reference proteome</keyword>
<accession>A0ABS9Z509</accession>
<evidence type="ECO:0000256" key="1">
    <source>
        <dbReference type="SAM" id="Phobius"/>
    </source>
</evidence>
<organism evidence="2 3">
    <name type="scientific">Candidatus Rhodoblastus alkanivorans</name>
    <dbReference type="NCBI Taxonomy" id="2954117"/>
    <lineage>
        <taxon>Bacteria</taxon>
        <taxon>Pseudomonadati</taxon>
        <taxon>Pseudomonadota</taxon>
        <taxon>Alphaproteobacteria</taxon>
        <taxon>Hyphomicrobiales</taxon>
        <taxon>Rhodoblastaceae</taxon>
        <taxon>Rhodoblastus</taxon>
    </lineage>
</organism>
<feature type="transmembrane region" description="Helical" evidence="1">
    <location>
        <begin position="139"/>
        <end position="162"/>
    </location>
</feature>
<protein>
    <submittedName>
        <fullName evidence="2">DUF2182 domain-containing protein</fullName>
    </submittedName>
</protein>
<feature type="transmembrane region" description="Helical" evidence="1">
    <location>
        <begin position="28"/>
        <end position="48"/>
    </location>
</feature>
<name>A0ABS9Z509_9HYPH</name>
<proteinExistence type="predicted"/>
<evidence type="ECO:0000313" key="2">
    <source>
        <dbReference type="EMBL" id="MCI4682718.1"/>
    </source>
</evidence>
<dbReference type="EMBL" id="JAIVFP010000001">
    <property type="protein sequence ID" value="MCI4682718.1"/>
    <property type="molecule type" value="Genomic_DNA"/>
</dbReference>
<gene>
    <name evidence="2" type="ORF">K2U94_08050</name>
</gene>
<feature type="transmembrane region" description="Helical" evidence="1">
    <location>
        <begin position="244"/>
        <end position="262"/>
    </location>
</feature>
<feature type="transmembrane region" description="Helical" evidence="1">
    <location>
        <begin position="68"/>
        <end position="89"/>
    </location>
</feature>
<keyword evidence="1" id="KW-1133">Transmembrane helix</keyword>
<keyword evidence="1" id="KW-0472">Membrane</keyword>
<reference evidence="2" key="1">
    <citation type="journal article" date="2022" name="ISME J.">
        <title>Identification of active gaseous-alkane degraders at natural gas seeps.</title>
        <authorList>
            <person name="Farhan Ul Haque M."/>
            <person name="Hernandez M."/>
            <person name="Crombie A.T."/>
            <person name="Murrell J.C."/>
        </authorList>
    </citation>
    <scope>NUCLEOTIDE SEQUENCE</scope>
    <source>
        <strain evidence="2">PC2</strain>
    </source>
</reference>
<feature type="transmembrane region" description="Helical" evidence="1">
    <location>
        <begin position="110"/>
        <end position="133"/>
    </location>
</feature>
<dbReference type="Proteomes" id="UP001139104">
    <property type="component" value="Unassembled WGS sequence"/>
</dbReference>
<keyword evidence="1" id="KW-0812">Transmembrane</keyword>
<feature type="transmembrane region" description="Helical" evidence="1">
    <location>
        <begin position="202"/>
        <end position="232"/>
    </location>
</feature>
<dbReference type="RefSeq" id="WP_243066714.1">
    <property type="nucleotide sequence ID" value="NZ_JAIVFK010000032.1"/>
</dbReference>
<evidence type="ECO:0000313" key="3">
    <source>
        <dbReference type="Proteomes" id="UP001139104"/>
    </source>
</evidence>
<dbReference type="Pfam" id="PF09948">
    <property type="entry name" value="PpoB2"/>
    <property type="match status" value="1"/>
</dbReference>